<dbReference type="GO" id="GO:0009507">
    <property type="term" value="C:chloroplast"/>
    <property type="evidence" value="ECO:0007669"/>
    <property type="project" value="InterPro"/>
</dbReference>
<name>A0A834LHN6_RHOSS</name>
<keyword evidence="2" id="KW-1185">Reference proteome</keyword>
<dbReference type="GO" id="GO:0006412">
    <property type="term" value="P:translation"/>
    <property type="evidence" value="ECO:0007669"/>
    <property type="project" value="InterPro"/>
</dbReference>
<evidence type="ECO:0008006" key="3">
    <source>
        <dbReference type="Google" id="ProtNLM"/>
    </source>
</evidence>
<gene>
    <name evidence="1" type="ORF">RHSIM_Rhsim07G0215600</name>
</gene>
<dbReference type="EMBL" id="WJXA01000007">
    <property type="protein sequence ID" value="KAF7137493.1"/>
    <property type="molecule type" value="Genomic_DNA"/>
</dbReference>
<sequence>MSVSALFASKIAIPPISSSFAASGYGVVGTKTSPRLGGGGGLVIECSSRPRKKATAHHKKTRPRKTQPWDIKRKPTVYAPLPPMPPEWTLVTGDDFPQTPTAETTQTLESEQNGAYKVFDVISPPPDLHTWSRVVVLVDNLSPLQRSKSSSVGSNCHSAGRPSGSGLLLIPTDPPMNGSWASTWVAHRCAVRHDTPPLSPSFPSHGLGLG</sequence>
<proteinExistence type="predicted"/>
<dbReference type="InterPro" id="IPR020526">
    <property type="entry name" value="Ribosomal_cL38"/>
</dbReference>
<evidence type="ECO:0000313" key="2">
    <source>
        <dbReference type="Proteomes" id="UP000626092"/>
    </source>
</evidence>
<comment type="caution">
    <text evidence="1">The sequence shown here is derived from an EMBL/GenBank/DDBJ whole genome shotgun (WGS) entry which is preliminary data.</text>
</comment>
<dbReference type="PANTHER" id="PTHR36798">
    <property type="entry name" value="50S RIBOSOMAL PROTEIN 6, CHLOROPLASTIC"/>
    <property type="match status" value="1"/>
</dbReference>
<reference evidence="1" key="1">
    <citation type="submission" date="2019-11" db="EMBL/GenBank/DDBJ databases">
        <authorList>
            <person name="Liu Y."/>
            <person name="Hou J."/>
            <person name="Li T.-Q."/>
            <person name="Guan C.-H."/>
            <person name="Wu X."/>
            <person name="Wu H.-Z."/>
            <person name="Ling F."/>
            <person name="Zhang R."/>
            <person name="Shi X.-G."/>
            <person name="Ren J.-P."/>
            <person name="Chen E.-F."/>
            <person name="Sun J.-M."/>
        </authorList>
    </citation>
    <scope>NUCLEOTIDE SEQUENCE</scope>
    <source>
        <strain evidence="1">Adult_tree_wgs_1</strain>
        <tissue evidence="1">Leaves</tissue>
    </source>
</reference>
<protein>
    <recommendedName>
        <fullName evidence="3">50S ribosomal protein 6, chloroplastic</fullName>
    </recommendedName>
</protein>
<evidence type="ECO:0000313" key="1">
    <source>
        <dbReference type="EMBL" id="KAF7137493.1"/>
    </source>
</evidence>
<organism evidence="1 2">
    <name type="scientific">Rhododendron simsii</name>
    <name type="common">Sims's rhododendron</name>
    <dbReference type="NCBI Taxonomy" id="118357"/>
    <lineage>
        <taxon>Eukaryota</taxon>
        <taxon>Viridiplantae</taxon>
        <taxon>Streptophyta</taxon>
        <taxon>Embryophyta</taxon>
        <taxon>Tracheophyta</taxon>
        <taxon>Spermatophyta</taxon>
        <taxon>Magnoliopsida</taxon>
        <taxon>eudicotyledons</taxon>
        <taxon>Gunneridae</taxon>
        <taxon>Pentapetalae</taxon>
        <taxon>asterids</taxon>
        <taxon>Ericales</taxon>
        <taxon>Ericaceae</taxon>
        <taxon>Ericoideae</taxon>
        <taxon>Rhodoreae</taxon>
        <taxon>Rhododendron</taxon>
    </lineage>
</organism>
<dbReference type="PANTHER" id="PTHR36798:SF2">
    <property type="entry name" value="LARGE RIBOSOMAL SUBUNIT PROTEIN CL38"/>
    <property type="match status" value="1"/>
</dbReference>
<dbReference type="GO" id="GO:0003735">
    <property type="term" value="F:structural constituent of ribosome"/>
    <property type="evidence" value="ECO:0007669"/>
    <property type="project" value="InterPro"/>
</dbReference>
<dbReference type="GO" id="GO:0005840">
    <property type="term" value="C:ribosome"/>
    <property type="evidence" value="ECO:0007669"/>
    <property type="project" value="InterPro"/>
</dbReference>
<accession>A0A834LHN6</accession>
<dbReference type="GO" id="GO:0019843">
    <property type="term" value="F:rRNA binding"/>
    <property type="evidence" value="ECO:0007669"/>
    <property type="project" value="InterPro"/>
</dbReference>
<dbReference type="AlphaFoldDB" id="A0A834LHN6"/>
<dbReference type="Proteomes" id="UP000626092">
    <property type="component" value="Unassembled WGS sequence"/>
</dbReference>
<dbReference type="Pfam" id="PF17257">
    <property type="entry name" value="DUF5323"/>
    <property type="match status" value="1"/>
</dbReference>
<dbReference type="OrthoDB" id="1848184at2759"/>